<dbReference type="SUPFAM" id="SSF53597">
    <property type="entry name" value="Dihydrofolate reductase-like"/>
    <property type="match status" value="1"/>
</dbReference>
<evidence type="ECO:0000313" key="3">
    <source>
        <dbReference type="Proteomes" id="UP000612585"/>
    </source>
</evidence>
<name>A0A8J3ZKN6_9ACTN</name>
<dbReference type="Gene3D" id="3.40.430.10">
    <property type="entry name" value="Dihydrofolate Reductase, subunit A"/>
    <property type="match status" value="1"/>
</dbReference>
<accession>A0A8J3ZKN6</accession>
<proteinExistence type="predicted"/>
<protein>
    <submittedName>
        <fullName evidence="2">Pyrimidine reductase</fullName>
    </submittedName>
</protein>
<dbReference type="AlphaFoldDB" id="A0A8J3ZKN6"/>
<reference evidence="2" key="1">
    <citation type="submission" date="2021-01" db="EMBL/GenBank/DDBJ databases">
        <title>Whole genome shotgun sequence of Virgisporangium aurantiacum NBRC 16421.</title>
        <authorList>
            <person name="Komaki H."/>
            <person name="Tamura T."/>
        </authorList>
    </citation>
    <scope>NUCLEOTIDE SEQUENCE</scope>
    <source>
        <strain evidence="2">NBRC 16421</strain>
    </source>
</reference>
<dbReference type="InterPro" id="IPR050765">
    <property type="entry name" value="Riboflavin_Biosynth_HTPR"/>
</dbReference>
<dbReference type="InterPro" id="IPR002734">
    <property type="entry name" value="RibDG_C"/>
</dbReference>
<dbReference type="InterPro" id="IPR024072">
    <property type="entry name" value="DHFR-like_dom_sf"/>
</dbReference>
<organism evidence="2 3">
    <name type="scientific">Virgisporangium aurantiacum</name>
    <dbReference type="NCBI Taxonomy" id="175570"/>
    <lineage>
        <taxon>Bacteria</taxon>
        <taxon>Bacillati</taxon>
        <taxon>Actinomycetota</taxon>
        <taxon>Actinomycetes</taxon>
        <taxon>Micromonosporales</taxon>
        <taxon>Micromonosporaceae</taxon>
        <taxon>Virgisporangium</taxon>
    </lineage>
</organism>
<comment type="caution">
    <text evidence="2">The sequence shown here is derived from an EMBL/GenBank/DDBJ whole genome shotgun (WGS) entry which is preliminary data.</text>
</comment>
<keyword evidence="3" id="KW-1185">Reference proteome</keyword>
<dbReference type="Pfam" id="PF01872">
    <property type="entry name" value="RibD_C"/>
    <property type="match status" value="1"/>
</dbReference>
<dbReference type="EMBL" id="BOPG01000090">
    <property type="protein sequence ID" value="GIJ63248.1"/>
    <property type="molecule type" value="Genomic_DNA"/>
</dbReference>
<evidence type="ECO:0000259" key="1">
    <source>
        <dbReference type="Pfam" id="PF01872"/>
    </source>
</evidence>
<sequence>MRKLIVAEFIALDGVVESPERWHMTYVDAEMFAAMWPAGSDIDTLLLGRVTYDSFAGAFAHGSDDDPVVANMNRPEKIVVTGKAGDLSWKNSRKLQGDLLPAVRALKAEPGGSIAVVGSTTLARTLLDAGLVDELSLLLHPVVVGTGERLFPPAGPGATFELATCTPLKSGVVHLVYRKA</sequence>
<gene>
    <name evidence="2" type="ORF">Vau01_107640</name>
</gene>
<dbReference type="PANTHER" id="PTHR38011">
    <property type="entry name" value="DIHYDROFOLATE REDUCTASE FAMILY PROTEIN (AFU_ORTHOLOGUE AFUA_8G06820)"/>
    <property type="match status" value="1"/>
</dbReference>
<dbReference type="RefSeq" id="WP_204009347.1">
    <property type="nucleotide sequence ID" value="NZ_BOPG01000090.1"/>
</dbReference>
<dbReference type="PANTHER" id="PTHR38011:SF2">
    <property type="entry name" value="BIFUNCTIONAL DEAMINASE-REDUCTASE DOMAIN PROTEIN"/>
    <property type="match status" value="1"/>
</dbReference>
<dbReference type="GO" id="GO:0009231">
    <property type="term" value="P:riboflavin biosynthetic process"/>
    <property type="evidence" value="ECO:0007669"/>
    <property type="project" value="InterPro"/>
</dbReference>
<feature type="domain" description="Bacterial bifunctional deaminase-reductase C-terminal" evidence="1">
    <location>
        <begin position="2"/>
        <end position="173"/>
    </location>
</feature>
<dbReference type="Proteomes" id="UP000612585">
    <property type="component" value="Unassembled WGS sequence"/>
</dbReference>
<dbReference type="GO" id="GO:0008703">
    <property type="term" value="F:5-amino-6-(5-phosphoribosylamino)uracil reductase activity"/>
    <property type="evidence" value="ECO:0007669"/>
    <property type="project" value="InterPro"/>
</dbReference>
<evidence type="ECO:0000313" key="2">
    <source>
        <dbReference type="EMBL" id="GIJ63248.1"/>
    </source>
</evidence>